<reference evidence="2 3" key="1">
    <citation type="submission" date="2022-01" db="EMBL/GenBank/DDBJ databases">
        <title>A chromosomal length assembly of Cordylochernes scorpioides.</title>
        <authorList>
            <person name="Zeh D."/>
            <person name="Zeh J."/>
        </authorList>
    </citation>
    <scope>NUCLEOTIDE SEQUENCE [LARGE SCALE GENOMIC DNA]</scope>
    <source>
        <strain evidence="2">IN4F17</strain>
        <tissue evidence="2">Whole Body</tissue>
    </source>
</reference>
<accession>A0ABY6LQD7</accession>
<dbReference type="Proteomes" id="UP001235939">
    <property type="component" value="Chromosome 21"/>
</dbReference>
<proteinExistence type="predicted"/>
<keyword evidence="1" id="KW-0812">Transmembrane</keyword>
<keyword evidence="3" id="KW-1185">Reference proteome</keyword>
<evidence type="ECO:0000313" key="2">
    <source>
        <dbReference type="EMBL" id="UYV82531.1"/>
    </source>
</evidence>
<keyword evidence="1" id="KW-1133">Transmembrane helix</keyword>
<feature type="transmembrane region" description="Helical" evidence="1">
    <location>
        <begin position="148"/>
        <end position="168"/>
    </location>
</feature>
<evidence type="ECO:0000256" key="1">
    <source>
        <dbReference type="SAM" id="Phobius"/>
    </source>
</evidence>
<gene>
    <name evidence="2" type="ORF">LAZ67_21002702</name>
</gene>
<dbReference type="EMBL" id="CP092883">
    <property type="protein sequence ID" value="UYV82531.1"/>
    <property type="molecule type" value="Genomic_DNA"/>
</dbReference>
<name>A0ABY6LQD7_9ARAC</name>
<protein>
    <submittedName>
        <fullName evidence="2">Uncharacterized protein</fullName>
    </submittedName>
</protein>
<organism evidence="2 3">
    <name type="scientific">Cordylochernes scorpioides</name>
    <dbReference type="NCBI Taxonomy" id="51811"/>
    <lineage>
        <taxon>Eukaryota</taxon>
        <taxon>Metazoa</taxon>
        <taxon>Ecdysozoa</taxon>
        <taxon>Arthropoda</taxon>
        <taxon>Chelicerata</taxon>
        <taxon>Arachnida</taxon>
        <taxon>Pseudoscorpiones</taxon>
        <taxon>Cheliferoidea</taxon>
        <taxon>Chernetidae</taxon>
        <taxon>Cordylochernes</taxon>
    </lineage>
</organism>
<feature type="transmembrane region" description="Helical" evidence="1">
    <location>
        <begin position="105"/>
        <end position="128"/>
    </location>
</feature>
<evidence type="ECO:0000313" key="3">
    <source>
        <dbReference type="Proteomes" id="UP001235939"/>
    </source>
</evidence>
<keyword evidence="1" id="KW-0472">Membrane</keyword>
<sequence length="176" mass="20279">MQAYFVQPKDNDSFPFRHLSPDLFREYQLPIKPSSNQPLPPLTPNLFTLIQIEPTSSNNLSPVRHLQINHEPTPSQVTTSTLQHQWLSPQLISLIKHIGYNMKTFLIFHLILLIYTLTMPFSTVPLITPIYLGIYAQETDRLFQLQEAIFQLLTIICNLIGETVQRLFRTAPPPKS</sequence>